<evidence type="ECO:0000256" key="2">
    <source>
        <dbReference type="SAM" id="MobiDB-lite"/>
    </source>
</evidence>
<accession>A0AAI9YN31</accession>
<dbReference type="RefSeq" id="XP_060308554.1">
    <property type="nucleotide sequence ID" value="XM_060460506.1"/>
</dbReference>
<sequence>MDIQPMHHYRTGSGSSSHTENGSENDWRNDTKSNAQSEAQSDAQTDSESDSETNCGNDLLPESYKSNQVPNFTPILGLAPTVHKCPYGNCGKGFTSKANFRKHWIARHGPLPTSRPKSSSTTRRDVIVPTSTKELSHRLSELQVSDVPQRCHDAGLAPSIATAPEAFVGDSGLEIRDGLGGNVFPAKPGFEPPNSGLKLHPLEYPRAQPAEFNAPSLNTASGGPFMANPRDQDAHRIMNELVLKALHDLEVRVQITCCQKTTVQGEGKVPTRKRARGPANQQQPPSRKRQAISQRQGEESNEDDNDQSSDDDLERHGPEDGKDDTGAGDMDLKYLACPLFRKDPRRYAACAKSRLRRIRDVKQHLRRKHTRPEYYCPTCWETYSGPDERDAHLIQRSCNGPEGSGPPWISREQDTLLEGRVPNGSTAQQWFSVWDIVCPGQTRPEPPFCFLGRMVEDISTFRRELWETKGSEIIEDLVSQREAMLQEPLTEETRSLLQRCIMDAVRRVLEHPDVTQAREVRWNQGNDLAEAASVPQSSNRVHDVSEDVALAVHRQPCGTQDNILQDGHSSIPNLRQALQLDVEQQFEDFTSFWNLQTSEHEGFDTVNRNVLDTFPP</sequence>
<evidence type="ECO:0000313" key="4">
    <source>
        <dbReference type="EMBL" id="KAK1516808.1"/>
    </source>
</evidence>
<feature type="compositionally biased region" description="Basic and acidic residues" evidence="2">
    <location>
        <begin position="313"/>
        <end position="325"/>
    </location>
</feature>
<name>A0AAI9YN31_9PEZI</name>
<dbReference type="EMBL" id="MOOE01000015">
    <property type="protein sequence ID" value="KAK1516808.1"/>
    <property type="molecule type" value="Genomic_DNA"/>
</dbReference>
<proteinExistence type="predicted"/>
<feature type="compositionally biased region" description="Polar residues" evidence="2">
    <location>
        <begin position="32"/>
        <end position="44"/>
    </location>
</feature>
<evidence type="ECO:0000259" key="3">
    <source>
        <dbReference type="PROSITE" id="PS50157"/>
    </source>
</evidence>
<reference evidence="4 5" key="1">
    <citation type="submission" date="2016-10" db="EMBL/GenBank/DDBJ databases">
        <title>The genome sequence of Colletotrichum fioriniae PJ7.</title>
        <authorList>
            <person name="Baroncelli R."/>
        </authorList>
    </citation>
    <scope>NUCLEOTIDE SEQUENCE [LARGE SCALE GENOMIC DNA]</scope>
    <source>
        <strain evidence="4 5">IMI 309622</strain>
    </source>
</reference>
<evidence type="ECO:0000313" key="5">
    <source>
        <dbReference type="Proteomes" id="UP001240678"/>
    </source>
</evidence>
<dbReference type="PANTHER" id="PTHR38166">
    <property type="entry name" value="C2H2-TYPE DOMAIN-CONTAINING PROTEIN-RELATED"/>
    <property type="match status" value="1"/>
</dbReference>
<protein>
    <recommendedName>
        <fullName evidence="3">C2H2-type domain-containing protein</fullName>
    </recommendedName>
</protein>
<feature type="region of interest" description="Disordered" evidence="2">
    <location>
        <begin position="261"/>
        <end position="328"/>
    </location>
</feature>
<feature type="compositionally biased region" description="Polar residues" evidence="2">
    <location>
        <begin position="279"/>
        <end position="295"/>
    </location>
</feature>
<dbReference type="PROSITE" id="PS50157">
    <property type="entry name" value="ZINC_FINGER_C2H2_2"/>
    <property type="match status" value="1"/>
</dbReference>
<feature type="compositionally biased region" description="Acidic residues" evidence="2">
    <location>
        <begin position="299"/>
        <end position="312"/>
    </location>
</feature>
<dbReference type="GO" id="GO:0008270">
    <property type="term" value="F:zinc ion binding"/>
    <property type="evidence" value="ECO:0007669"/>
    <property type="project" value="UniProtKB-KW"/>
</dbReference>
<dbReference type="PANTHER" id="PTHR38166:SF1">
    <property type="entry name" value="C2H2-TYPE DOMAIN-CONTAINING PROTEIN"/>
    <property type="match status" value="1"/>
</dbReference>
<dbReference type="GeneID" id="85344053"/>
<dbReference type="Proteomes" id="UP001240678">
    <property type="component" value="Unassembled WGS sequence"/>
</dbReference>
<dbReference type="SMART" id="SM00355">
    <property type="entry name" value="ZnF_C2H2"/>
    <property type="match status" value="1"/>
</dbReference>
<keyword evidence="1" id="KW-0479">Metal-binding</keyword>
<organism evidence="4 5">
    <name type="scientific">Colletotrichum costaricense</name>
    <dbReference type="NCBI Taxonomy" id="1209916"/>
    <lineage>
        <taxon>Eukaryota</taxon>
        <taxon>Fungi</taxon>
        <taxon>Dikarya</taxon>
        <taxon>Ascomycota</taxon>
        <taxon>Pezizomycotina</taxon>
        <taxon>Sordariomycetes</taxon>
        <taxon>Hypocreomycetidae</taxon>
        <taxon>Glomerellales</taxon>
        <taxon>Glomerellaceae</taxon>
        <taxon>Colletotrichum</taxon>
        <taxon>Colletotrichum acutatum species complex</taxon>
    </lineage>
</organism>
<keyword evidence="1" id="KW-0862">Zinc</keyword>
<feature type="domain" description="C2H2-type" evidence="3">
    <location>
        <begin position="83"/>
        <end position="112"/>
    </location>
</feature>
<feature type="region of interest" description="Disordered" evidence="2">
    <location>
        <begin position="1"/>
        <end position="66"/>
    </location>
</feature>
<dbReference type="AlphaFoldDB" id="A0AAI9YN31"/>
<dbReference type="InterPro" id="IPR013087">
    <property type="entry name" value="Znf_C2H2_type"/>
</dbReference>
<feature type="compositionally biased region" description="Polar residues" evidence="2">
    <location>
        <begin position="12"/>
        <end position="24"/>
    </location>
</feature>
<keyword evidence="1" id="KW-0863">Zinc-finger</keyword>
<dbReference type="PROSITE" id="PS00028">
    <property type="entry name" value="ZINC_FINGER_C2H2_1"/>
    <property type="match status" value="1"/>
</dbReference>
<keyword evidence="5" id="KW-1185">Reference proteome</keyword>
<evidence type="ECO:0000256" key="1">
    <source>
        <dbReference type="PROSITE-ProRule" id="PRU00042"/>
    </source>
</evidence>
<comment type="caution">
    <text evidence="4">The sequence shown here is derived from an EMBL/GenBank/DDBJ whole genome shotgun (WGS) entry which is preliminary data.</text>
</comment>
<gene>
    <name evidence="4" type="ORF">CCOS01_12357</name>
</gene>